<gene>
    <name evidence="1" type="ORF">BV102_01891</name>
</gene>
<comment type="caution">
    <text evidence="1">The sequence shown here is derived from an EMBL/GenBank/DDBJ whole genome shotgun (WGS) entry which is preliminary data.</text>
</comment>
<evidence type="ECO:0000313" key="1">
    <source>
        <dbReference type="EMBL" id="PRJ65110.1"/>
    </source>
</evidence>
<reference evidence="1 2" key="1">
    <citation type="submission" date="2017-04" db="EMBL/GenBank/DDBJ databases">
        <title>Haemophilus influenzae in COPD genome sequencing project.</title>
        <authorList>
            <person name="Murphy T.F."/>
            <person name="Kong Y."/>
            <person name="Nadendla S."/>
            <person name="Tettelin H."/>
            <person name="Pettigrew M."/>
        </authorList>
    </citation>
    <scope>NUCLEOTIDE SEQUENCE [LARGE SCALE GENOMIC DNA]</scope>
    <source>
        <strain evidence="1 2">56P127H1</strain>
    </source>
</reference>
<dbReference type="InterPro" id="IPR007922">
    <property type="entry name" value="DciA-like"/>
</dbReference>
<protein>
    <recommendedName>
        <fullName evidence="3">DUF721 domain-containing protein</fullName>
    </recommendedName>
</protein>
<dbReference type="Pfam" id="PF05258">
    <property type="entry name" value="DciA"/>
    <property type="match status" value="1"/>
</dbReference>
<proteinExistence type="predicted"/>
<organism evidence="1 2">
    <name type="scientific">Haemophilus influenzae</name>
    <dbReference type="NCBI Taxonomy" id="727"/>
    <lineage>
        <taxon>Bacteria</taxon>
        <taxon>Pseudomonadati</taxon>
        <taxon>Pseudomonadota</taxon>
        <taxon>Gammaproteobacteria</taxon>
        <taxon>Pasteurellales</taxon>
        <taxon>Pasteurellaceae</taxon>
        <taxon>Haemophilus</taxon>
    </lineage>
</organism>
<sequence length="112" mass="13028">MSFMGSEFMENKAERYQKAVNIMDVLEQSPFAKIMKKGLAINELNQKFNRLFPQEFHGKFRIGNITDHSIFIEVSNAIVRQGILFRQTELLTLIQEEFPQIKGFEITINPGF</sequence>
<dbReference type="EMBL" id="NEBY01000088">
    <property type="protein sequence ID" value="PRJ65110.1"/>
    <property type="molecule type" value="Genomic_DNA"/>
</dbReference>
<dbReference type="AlphaFoldDB" id="A0A2S9RS51"/>
<dbReference type="Proteomes" id="UP000238532">
    <property type="component" value="Unassembled WGS sequence"/>
</dbReference>
<evidence type="ECO:0000313" key="2">
    <source>
        <dbReference type="Proteomes" id="UP000238532"/>
    </source>
</evidence>
<evidence type="ECO:0008006" key="3">
    <source>
        <dbReference type="Google" id="ProtNLM"/>
    </source>
</evidence>
<name>A0A2S9RS51_HAEIF</name>
<accession>A0A2S9RS51</accession>